<dbReference type="Gene3D" id="1.10.274.110">
    <property type="match status" value="2"/>
</dbReference>
<dbReference type="GO" id="GO:0003677">
    <property type="term" value="F:DNA binding"/>
    <property type="evidence" value="ECO:0007669"/>
    <property type="project" value="UniProtKB-KW"/>
</dbReference>
<gene>
    <name evidence="4" type="ORF">CRN84_18475</name>
    <name evidence="5" type="ORF">NCTC12282_05086</name>
</gene>
<evidence type="ECO:0000313" key="5">
    <source>
        <dbReference type="EMBL" id="VFS51443.1"/>
    </source>
</evidence>
<keyword evidence="2" id="KW-0238">DNA-binding</keyword>
<dbReference type="RefSeq" id="WP_099044219.1">
    <property type="nucleotide sequence ID" value="NZ_CAADJA010000002.1"/>
</dbReference>
<organism evidence="4 6">
    <name type="scientific">Budvicia aquatica</name>
    <dbReference type="NCBI Taxonomy" id="82979"/>
    <lineage>
        <taxon>Bacteria</taxon>
        <taxon>Pseudomonadati</taxon>
        <taxon>Pseudomonadota</taxon>
        <taxon>Gammaproteobacteria</taxon>
        <taxon>Enterobacterales</taxon>
        <taxon>Budviciaceae</taxon>
        <taxon>Budvicia</taxon>
    </lineage>
</organism>
<keyword evidence="6" id="KW-1185">Reference proteome</keyword>
<keyword evidence="1" id="KW-0805">Transcription regulation</keyword>
<accession>A0A2C6DQU4</accession>
<evidence type="ECO:0000256" key="3">
    <source>
        <dbReference type="ARBA" id="ARBA00023163"/>
    </source>
</evidence>
<dbReference type="OrthoDB" id="6572202at2"/>
<dbReference type="EMBL" id="PDDX01000001">
    <property type="protein sequence ID" value="PHI31184.1"/>
    <property type="molecule type" value="Genomic_DNA"/>
</dbReference>
<reference evidence="6" key="2">
    <citation type="submission" date="2017-09" db="EMBL/GenBank/DDBJ databases">
        <title>FDA dAtabase for Regulatory Grade micrObial Sequences (FDA-ARGOS): Supporting development and validation of Infectious Disease Dx tests.</title>
        <authorList>
            <person name="Minogue T."/>
            <person name="Wolcott M."/>
            <person name="Wasieloski L."/>
            <person name="Aguilar W."/>
            <person name="Moore D."/>
            <person name="Tallon L."/>
            <person name="Sadzewicz L."/>
            <person name="Ott S."/>
            <person name="Zhao X."/>
            <person name="Nagaraj S."/>
            <person name="Vavikolanu K."/>
            <person name="Aluvathingal J."/>
            <person name="Nadendla S."/>
            <person name="Sichtig H."/>
        </authorList>
    </citation>
    <scope>NUCLEOTIDE SEQUENCE [LARGE SCALE GENOMIC DNA]</scope>
    <source>
        <strain evidence="6">FDAARGOS_387</strain>
    </source>
</reference>
<dbReference type="Pfam" id="PF03589">
    <property type="entry name" value="Antiterm"/>
    <property type="match status" value="2"/>
</dbReference>
<dbReference type="Proteomes" id="UP000373449">
    <property type="component" value="Unassembled WGS sequence"/>
</dbReference>
<evidence type="ECO:0000313" key="4">
    <source>
        <dbReference type="EMBL" id="PHI31184.1"/>
    </source>
</evidence>
<dbReference type="InterPro" id="IPR038500">
    <property type="entry name" value="Antitermination_sf"/>
</dbReference>
<dbReference type="HAMAP" id="MF_04158">
    <property type="entry name" value="Antitermination_lambda"/>
    <property type="match status" value="1"/>
</dbReference>
<dbReference type="AlphaFoldDB" id="A0A2C6DQU4"/>
<proteinExistence type="inferred from homology"/>
<dbReference type="GO" id="GO:0006355">
    <property type="term" value="P:regulation of DNA-templated transcription"/>
    <property type="evidence" value="ECO:0007669"/>
    <property type="project" value="InterPro"/>
</dbReference>
<dbReference type="SUPFAM" id="SSF57938">
    <property type="entry name" value="DnaJ/Hsp40 cysteine-rich domain"/>
    <property type="match status" value="1"/>
</dbReference>
<dbReference type="EMBL" id="CAADJA010000002">
    <property type="protein sequence ID" value="VFS51443.1"/>
    <property type="molecule type" value="Genomic_DNA"/>
</dbReference>
<dbReference type="InterPro" id="IPR036410">
    <property type="entry name" value="HSP_DnaJ_Cys-rich_dom_sf"/>
</dbReference>
<evidence type="ECO:0000313" key="7">
    <source>
        <dbReference type="Proteomes" id="UP000373449"/>
    </source>
</evidence>
<evidence type="ECO:0000256" key="2">
    <source>
        <dbReference type="ARBA" id="ARBA00023125"/>
    </source>
</evidence>
<dbReference type="Proteomes" id="UP000224974">
    <property type="component" value="Unassembled WGS sequence"/>
</dbReference>
<reference evidence="4" key="1">
    <citation type="submission" date="2017-09" db="EMBL/GenBank/DDBJ databases">
        <title>FDA dAtabase for Regulatory Grade micrObial Sequences (FDA-ARGOS): Supporting development and validation of Infectious Disease Dx tests.</title>
        <authorList>
            <person name="Minogue T."/>
            <person name="Wolcott M."/>
            <person name="Wasieloski L."/>
            <person name="Aguilar W."/>
            <person name="Moore D."/>
            <person name="Tallon L.J."/>
            <person name="Sadzewicz L."/>
            <person name="Ott S."/>
            <person name="Zhao X."/>
            <person name="Nagaraj S."/>
            <person name="Vavikolanu K."/>
            <person name="Aluvathingal J."/>
            <person name="Nadendla S."/>
            <person name="Sichtig H."/>
        </authorList>
    </citation>
    <scope>NUCLEOTIDE SEQUENCE</scope>
    <source>
        <strain evidence="4">FDAARGOS_387</strain>
    </source>
</reference>
<dbReference type="InterPro" id="IPR003222">
    <property type="entry name" value="Antitermntn"/>
</dbReference>
<evidence type="ECO:0000256" key="1">
    <source>
        <dbReference type="ARBA" id="ARBA00023015"/>
    </source>
</evidence>
<protein>
    <submittedName>
        <fullName evidence="4">Antitermination protein</fullName>
    </submittedName>
</protein>
<keyword evidence="3" id="KW-0804">Transcription</keyword>
<sequence length="260" mass="28351">MKLESALKHFSPQGLAITDSPNGTSADRLTGTDIMAALGMTKAKASFGVSAFLGKTGISNEDKARAVEELTRYAYLKAPKLVGKVAGRRMARCMQILATLAYEEYSHSAGTSVTCHHCCGKGTTKAWRDVVKYPGYIGVDGEEKIPPIIEREVVSELCQPCNGKGVVYKRCRNCKGTGKAIDRESTKTTGAPVIKGCERCGGKGYSRMPSSVAYRAITALLPELNERTWRRNWKPIYDLLVTKCDIEEGVAADEFQKVTK</sequence>
<evidence type="ECO:0000313" key="6">
    <source>
        <dbReference type="Proteomes" id="UP000224974"/>
    </source>
</evidence>
<reference evidence="5 7" key="3">
    <citation type="submission" date="2019-03" db="EMBL/GenBank/DDBJ databases">
        <authorList>
            <consortium name="Pathogen Informatics"/>
        </authorList>
    </citation>
    <scope>NUCLEOTIDE SEQUENCE [LARGE SCALE GENOMIC DNA]</scope>
    <source>
        <strain evidence="5 7">NCTC12282</strain>
    </source>
</reference>
<name>A0A2C6DQU4_9GAMM</name>